<dbReference type="Proteomes" id="UP001589775">
    <property type="component" value="Unassembled WGS sequence"/>
</dbReference>
<protein>
    <recommendedName>
        <fullName evidence="3">Tail fiber protein</fullName>
    </recommendedName>
</protein>
<evidence type="ECO:0000313" key="2">
    <source>
        <dbReference type="Proteomes" id="UP001589775"/>
    </source>
</evidence>
<sequence length="396" mass="39982">MARKHFDNVRHLITTTGTGEITLGTVPATWRSFAAAGAVAGDQPGYTIQDGDGIELGYLTLGAGALTAARTVIYSSNSNNPLDLSGSAILECTPLASMINDDLVSFVRAQSASSGEKAQARSNLGMTTTGQALATAMNAADARDTIGATSVGSALLTAADAAAARTAAGATTVGSSLFTAANAGAARTAIGLRSGGASVKNADYKVVASDYEGLLVLSGAHTLTFDPATTLGAVFRVFINNGASAWTFTAPSGSQINGAASMYFPPRSSAEILCDGTNFWVIGGSLAFYGTYTPTVFSLTGSYAAASASGFYQVIGNLVTVAVYVVITSNGSAGTATYCSLPIAPAVGTTGCGREVAATGWGLSVSVDSQMLLQRYDGGYAGASGYTFRATASYFI</sequence>
<dbReference type="RefSeq" id="WP_378392924.1">
    <property type="nucleotide sequence ID" value="NZ_JBHLWM010000012.1"/>
</dbReference>
<dbReference type="EMBL" id="JBHLWM010000012">
    <property type="protein sequence ID" value="MFC0243692.1"/>
    <property type="molecule type" value="Genomic_DNA"/>
</dbReference>
<evidence type="ECO:0000313" key="1">
    <source>
        <dbReference type="EMBL" id="MFC0243692.1"/>
    </source>
</evidence>
<keyword evidence="2" id="KW-1185">Reference proteome</keyword>
<accession>A0ABV6EZN5</accession>
<proteinExistence type="predicted"/>
<organism evidence="1 2">
    <name type="scientific">Rhodopseudomonas telluris</name>
    <dbReference type="NCBI Taxonomy" id="644215"/>
    <lineage>
        <taxon>Bacteria</taxon>
        <taxon>Pseudomonadati</taxon>
        <taxon>Pseudomonadota</taxon>
        <taxon>Alphaproteobacteria</taxon>
        <taxon>Hyphomicrobiales</taxon>
        <taxon>Nitrobacteraceae</taxon>
        <taxon>Rhodopseudomonas</taxon>
    </lineage>
</organism>
<name>A0ABV6EZN5_9BRAD</name>
<gene>
    <name evidence="1" type="ORF">ACFFJ6_24630</name>
</gene>
<evidence type="ECO:0008006" key="3">
    <source>
        <dbReference type="Google" id="ProtNLM"/>
    </source>
</evidence>
<comment type="caution">
    <text evidence="1">The sequence shown here is derived from an EMBL/GenBank/DDBJ whole genome shotgun (WGS) entry which is preliminary data.</text>
</comment>
<reference evidence="1 2" key="1">
    <citation type="submission" date="2024-09" db="EMBL/GenBank/DDBJ databases">
        <authorList>
            <person name="Sun Q."/>
            <person name="Mori K."/>
        </authorList>
    </citation>
    <scope>NUCLEOTIDE SEQUENCE [LARGE SCALE GENOMIC DNA]</scope>
    <source>
        <strain evidence="1 2">KCTC 23279</strain>
    </source>
</reference>